<feature type="transmembrane region" description="Helical" evidence="1">
    <location>
        <begin position="86"/>
        <end position="107"/>
    </location>
</feature>
<dbReference type="Pfam" id="PF18902">
    <property type="entry name" value="DUF5658"/>
    <property type="match status" value="1"/>
</dbReference>
<dbReference type="Proteomes" id="UP000002698">
    <property type="component" value="Chromosome"/>
</dbReference>
<evidence type="ECO:0000313" key="4">
    <source>
        <dbReference type="Proteomes" id="UP000002698"/>
    </source>
</evidence>
<dbReference type="EMBL" id="CR936257">
    <property type="protein sequence ID" value="CAI48353.1"/>
    <property type="molecule type" value="Genomic_DNA"/>
</dbReference>
<evidence type="ECO:0000313" key="3">
    <source>
        <dbReference type="EMBL" id="CAI48353.1"/>
    </source>
</evidence>
<keyword evidence="1" id="KW-1133">Transmembrane helix</keyword>
<dbReference type="KEGG" id="nph:NP_0524A"/>
<dbReference type="EnsemblBacteria" id="CAI48353">
    <property type="protein sequence ID" value="CAI48353"/>
    <property type="gene ID" value="NP_0524A"/>
</dbReference>
<organism evidence="3 4">
    <name type="scientific">Natronomonas pharaonis (strain ATCC 35678 / DSM 2160 / CIP 103997 / JCM 8858 / NBRC 14720 / NCIMB 2260 / Gabara)</name>
    <name type="common">Halobacterium pharaonis</name>
    <dbReference type="NCBI Taxonomy" id="348780"/>
    <lineage>
        <taxon>Archaea</taxon>
        <taxon>Methanobacteriati</taxon>
        <taxon>Methanobacteriota</taxon>
        <taxon>Stenosarchaea group</taxon>
        <taxon>Halobacteria</taxon>
        <taxon>Halobacteriales</taxon>
        <taxon>Natronomonadaceae</taxon>
        <taxon>Natronomonas</taxon>
    </lineage>
</organism>
<proteinExistence type="predicted"/>
<dbReference type="InterPro" id="IPR043717">
    <property type="entry name" value="DUF5658"/>
</dbReference>
<keyword evidence="4" id="KW-1185">Reference proteome</keyword>
<keyword evidence="1" id="KW-0472">Membrane</keyword>
<accession>A0A1U7ETV4</accession>
<reference evidence="3 4" key="1">
    <citation type="journal article" date="2005" name="Genome Res.">
        <title>Living with two extremes: conclusions from the genome sequence of Natronomonas pharaonis.</title>
        <authorList>
            <person name="Falb M."/>
            <person name="Pfeiffer F."/>
            <person name="Palm P."/>
            <person name="Rodewald K."/>
            <person name="Hickmann V."/>
            <person name="Tittor J."/>
            <person name="Oesterhelt D."/>
        </authorList>
    </citation>
    <scope>NUCLEOTIDE SEQUENCE [LARGE SCALE GENOMIC DNA]</scope>
    <source>
        <strain evidence="4">ATCC 35678 / DSM 2160 / CIP 103997 / JCM 8858 / NBRC 14720 / NCIMB 2260 / Gabara</strain>
    </source>
</reference>
<dbReference type="HOGENOM" id="CLU_166555_0_0_2"/>
<evidence type="ECO:0000256" key="1">
    <source>
        <dbReference type="SAM" id="Phobius"/>
    </source>
</evidence>
<evidence type="ECO:0000259" key="2">
    <source>
        <dbReference type="Pfam" id="PF18902"/>
    </source>
</evidence>
<protein>
    <recommendedName>
        <fullName evidence="2">DUF5658 domain-containing protein</fullName>
    </recommendedName>
</protein>
<keyword evidence="1" id="KW-0812">Transmembrane</keyword>
<feature type="transmembrane region" description="Helical" evidence="1">
    <location>
        <begin position="13"/>
        <end position="35"/>
    </location>
</feature>
<feature type="domain" description="DUF5658" evidence="2">
    <location>
        <begin position="18"/>
        <end position="107"/>
    </location>
</feature>
<dbReference type="AlphaFoldDB" id="A0A1U7ETV4"/>
<gene>
    <name evidence="3" type="ordered locus">NP_0524A</name>
</gene>
<dbReference type="STRING" id="348780.NP_0524A"/>
<name>A0A1U7ETV4_NATPD</name>
<sequence length="110" mass="11913">MRASVRFFPVYSALLWALAVLLYGVGDLVTTVAGTRHEHVREAAPLTRRLFGPAPSAWRFGLFKLGLLGAFYAVTRTVVPPPYQPAVPAAIAVVGLVAVGNNLRVLWRVS</sequence>
<dbReference type="eggNOG" id="arCOG04975">
    <property type="taxonomic scope" value="Archaea"/>
</dbReference>